<dbReference type="RefSeq" id="WP_380940174.1">
    <property type="nucleotide sequence ID" value="NZ_JBHUFC010000003.1"/>
</dbReference>
<dbReference type="InterPro" id="IPR013078">
    <property type="entry name" value="His_Pase_superF_clade-1"/>
</dbReference>
<protein>
    <submittedName>
        <fullName evidence="1">SixA phosphatase family protein</fullName>
    </submittedName>
</protein>
<dbReference type="CDD" id="cd07067">
    <property type="entry name" value="HP_PGM_like"/>
    <property type="match status" value="1"/>
</dbReference>
<name>A0ABW4NCE3_9SPHN</name>
<sequence>MKTLTLLRHAKSGWDDPTLRDFDRPLNAKGQRAAQVVGRHWKTLGLTFDRIVASPAVRVVETLEHIGRGYGQTLEPEWDKRLYLASVASLVDVIQEQSDSVDRLLLVGHNPGLEELVLTLVPLAGDNPARADVEEKFPTASLAEMAFDIDRWSDAGADRATLARFIRPRDLDPALGPGAD</sequence>
<dbReference type="InterPro" id="IPR029033">
    <property type="entry name" value="His_PPase_superfam"/>
</dbReference>
<dbReference type="Proteomes" id="UP001597283">
    <property type="component" value="Unassembled WGS sequence"/>
</dbReference>
<dbReference type="SUPFAM" id="SSF53254">
    <property type="entry name" value="Phosphoglycerate mutase-like"/>
    <property type="match status" value="1"/>
</dbReference>
<keyword evidence="2" id="KW-1185">Reference proteome</keyword>
<dbReference type="Pfam" id="PF00300">
    <property type="entry name" value="His_Phos_1"/>
    <property type="match status" value="1"/>
</dbReference>
<dbReference type="PANTHER" id="PTHR47623:SF1">
    <property type="entry name" value="OS09G0287300 PROTEIN"/>
    <property type="match status" value="1"/>
</dbReference>
<evidence type="ECO:0000313" key="1">
    <source>
        <dbReference type="EMBL" id="MFD1787812.1"/>
    </source>
</evidence>
<dbReference type="EMBL" id="JBHUFC010000003">
    <property type="protein sequence ID" value="MFD1787812.1"/>
    <property type="molecule type" value="Genomic_DNA"/>
</dbReference>
<comment type="caution">
    <text evidence="1">The sequence shown here is derived from an EMBL/GenBank/DDBJ whole genome shotgun (WGS) entry which is preliminary data.</text>
</comment>
<accession>A0ABW4NCE3</accession>
<dbReference type="PANTHER" id="PTHR47623">
    <property type="entry name" value="OS09G0287300 PROTEIN"/>
    <property type="match status" value="1"/>
</dbReference>
<proteinExistence type="predicted"/>
<reference evidence="2" key="1">
    <citation type="journal article" date="2019" name="Int. J. Syst. Evol. Microbiol.">
        <title>The Global Catalogue of Microorganisms (GCM) 10K type strain sequencing project: providing services to taxonomists for standard genome sequencing and annotation.</title>
        <authorList>
            <consortium name="The Broad Institute Genomics Platform"/>
            <consortium name="The Broad Institute Genome Sequencing Center for Infectious Disease"/>
            <person name="Wu L."/>
            <person name="Ma J."/>
        </authorList>
    </citation>
    <scope>NUCLEOTIDE SEQUENCE [LARGE SCALE GENOMIC DNA]</scope>
    <source>
        <strain evidence="2">Q85</strain>
    </source>
</reference>
<organism evidence="1 2">
    <name type="scientific">Sphingomonas floccifaciens</name>
    <dbReference type="NCBI Taxonomy" id="1844115"/>
    <lineage>
        <taxon>Bacteria</taxon>
        <taxon>Pseudomonadati</taxon>
        <taxon>Pseudomonadota</taxon>
        <taxon>Alphaproteobacteria</taxon>
        <taxon>Sphingomonadales</taxon>
        <taxon>Sphingomonadaceae</taxon>
        <taxon>Sphingomonas</taxon>
    </lineage>
</organism>
<dbReference type="Gene3D" id="3.40.50.1240">
    <property type="entry name" value="Phosphoglycerate mutase-like"/>
    <property type="match status" value="1"/>
</dbReference>
<evidence type="ECO:0000313" key="2">
    <source>
        <dbReference type="Proteomes" id="UP001597283"/>
    </source>
</evidence>
<dbReference type="SMART" id="SM00855">
    <property type="entry name" value="PGAM"/>
    <property type="match status" value="1"/>
</dbReference>
<gene>
    <name evidence="1" type="ORF">ACFSC3_09515</name>
</gene>